<dbReference type="OrthoDB" id="6467836at2759"/>
<feature type="transmembrane region" description="Helical" evidence="1">
    <location>
        <begin position="21"/>
        <end position="41"/>
    </location>
</feature>
<evidence type="ECO:0000313" key="3">
    <source>
        <dbReference type="Proteomes" id="UP000887013"/>
    </source>
</evidence>
<evidence type="ECO:0000256" key="1">
    <source>
        <dbReference type="SAM" id="Phobius"/>
    </source>
</evidence>
<sequence>MGALFGFGYSVAFYPSNDIEIYSLLIYGIVENVMGLLLLMVPAAGCNRALNQAQETISSLPGWLPQHSKVLKMYIRRRRGKTFHLTLWNIYVIKESLLISAFGSLLTYGFLVGNIKISNQ</sequence>
<accession>A0A8X6NW70</accession>
<dbReference type="Proteomes" id="UP000887013">
    <property type="component" value="Unassembled WGS sequence"/>
</dbReference>
<proteinExistence type="predicted"/>
<dbReference type="EMBL" id="BMAW01109014">
    <property type="protein sequence ID" value="GFT36514.1"/>
    <property type="molecule type" value="Genomic_DNA"/>
</dbReference>
<protein>
    <submittedName>
        <fullName evidence="2">Uncharacterized protein</fullName>
    </submittedName>
</protein>
<dbReference type="AlphaFoldDB" id="A0A8X6NW70"/>
<evidence type="ECO:0000313" key="2">
    <source>
        <dbReference type="EMBL" id="GFT36514.1"/>
    </source>
</evidence>
<feature type="transmembrane region" description="Helical" evidence="1">
    <location>
        <begin position="85"/>
        <end position="111"/>
    </location>
</feature>
<reference evidence="2" key="1">
    <citation type="submission" date="2020-08" db="EMBL/GenBank/DDBJ databases">
        <title>Multicomponent nature underlies the extraordinary mechanical properties of spider dragline silk.</title>
        <authorList>
            <person name="Kono N."/>
            <person name="Nakamura H."/>
            <person name="Mori M."/>
            <person name="Yoshida Y."/>
            <person name="Ohtoshi R."/>
            <person name="Malay A.D."/>
            <person name="Moran D.A.P."/>
            <person name="Tomita M."/>
            <person name="Numata K."/>
            <person name="Arakawa K."/>
        </authorList>
    </citation>
    <scope>NUCLEOTIDE SEQUENCE</scope>
</reference>
<gene>
    <name evidence="2" type="primary">AVEN_13374_1</name>
    <name evidence="2" type="ORF">NPIL_658121</name>
</gene>
<comment type="caution">
    <text evidence="2">The sequence shown here is derived from an EMBL/GenBank/DDBJ whole genome shotgun (WGS) entry which is preliminary data.</text>
</comment>
<name>A0A8X6NW70_NEPPI</name>
<keyword evidence="1" id="KW-0472">Membrane</keyword>
<keyword evidence="3" id="KW-1185">Reference proteome</keyword>
<organism evidence="2 3">
    <name type="scientific">Nephila pilipes</name>
    <name type="common">Giant wood spider</name>
    <name type="synonym">Nephila maculata</name>
    <dbReference type="NCBI Taxonomy" id="299642"/>
    <lineage>
        <taxon>Eukaryota</taxon>
        <taxon>Metazoa</taxon>
        <taxon>Ecdysozoa</taxon>
        <taxon>Arthropoda</taxon>
        <taxon>Chelicerata</taxon>
        <taxon>Arachnida</taxon>
        <taxon>Araneae</taxon>
        <taxon>Araneomorphae</taxon>
        <taxon>Entelegynae</taxon>
        <taxon>Araneoidea</taxon>
        <taxon>Nephilidae</taxon>
        <taxon>Nephila</taxon>
    </lineage>
</organism>
<keyword evidence="1" id="KW-1133">Transmembrane helix</keyword>
<keyword evidence="1" id="KW-0812">Transmembrane</keyword>